<accession>R7YUZ3</accession>
<dbReference type="AlphaFoldDB" id="R7YUZ3"/>
<evidence type="ECO:0000313" key="7">
    <source>
        <dbReference type="Proteomes" id="UP000016924"/>
    </source>
</evidence>
<dbReference type="EMBL" id="JH767574">
    <property type="protein sequence ID" value="EON65496.1"/>
    <property type="molecule type" value="Genomic_DNA"/>
</dbReference>
<evidence type="ECO:0000256" key="1">
    <source>
        <dbReference type="ARBA" id="ARBA00007411"/>
    </source>
</evidence>
<name>R7YUZ3_CONA1</name>
<evidence type="ECO:0000259" key="5">
    <source>
        <dbReference type="Pfam" id="PF00736"/>
    </source>
</evidence>
<evidence type="ECO:0000256" key="3">
    <source>
        <dbReference type="ARBA" id="ARBA00022917"/>
    </source>
</evidence>
<dbReference type="InterPro" id="IPR014038">
    <property type="entry name" value="EF1B_bsu/dsu_GNE"/>
</dbReference>
<dbReference type="GO" id="GO:0003746">
    <property type="term" value="F:translation elongation factor activity"/>
    <property type="evidence" value="ECO:0007669"/>
    <property type="project" value="UniProtKB-KW"/>
</dbReference>
<dbReference type="Gene3D" id="3.30.70.60">
    <property type="match status" value="1"/>
</dbReference>
<organism evidence="6 7">
    <name type="scientific">Coniosporium apollinis (strain CBS 100218)</name>
    <name type="common">Rock-inhabiting black yeast</name>
    <dbReference type="NCBI Taxonomy" id="1168221"/>
    <lineage>
        <taxon>Eukaryota</taxon>
        <taxon>Fungi</taxon>
        <taxon>Dikarya</taxon>
        <taxon>Ascomycota</taxon>
        <taxon>Pezizomycotina</taxon>
        <taxon>Dothideomycetes</taxon>
        <taxon>Dothideomycetes incertae sedis</taxon>
        <taxon>Coniosporium</taxon>
    </lineage>
</organism>
<dbReference type="Proteomes" id="UP000016924">
    <property type="component" value="Unassembled WGS sequence"/>
</dbReference>
<comment type="similarity">
    <text evidence="1">Belongs to the EF-1-beta/EF-1-delta family.</text>
</comment>
<dbReference type="HOGENOM" id="CLU_1331883_0_0_1"/>
<reference evidence="7" key="1">
    <citation type="submission" date="2012-06" db="EMBL/GenBank/DDBJ databases">
        <title>The genome sequence of Coniosporium apollinis CBS 100218.</title>
        <authorList>
            <consortium name="The Broad Institute Genome Sequencing Platform"/>
            <person name="Cuomo C."/>
            <person name="Gorbushina A."/>
            <person name="Noack S."/>
            <person name="Walker B."/>
            <person name="Young S.K."/>
            <person name="Zeng Q."/>
            <person name="Gargeya S."/>
            <person name="Fitzgerald M."/>
            <person name="Haas B."/>
            <person name="Abouelleil A."/>
            <person name="Alvarado L."/>
            <person name="Arachchi H.M."/>
            <person name="Berlin A.M."/>
            <person name="Chapman S.B."/>
            <person name="Goldberg J."/>
            <person name="Griggs A."/>
            <person name="Gujja S."/>
            <person name="Hansen M."/>
            <person name="Howarth C."/>
            <person name="Imamovic A."/>
            <person name="Larimer J."/>
            <person name="McCowan C."/>
            <person name="Montmayeur A."/>
            <person name="Murphy C."/>
            <person name="Neiman D."/>
            <person name="Pearson M."/>
            <person name="Priest M."/>
            <person name="Roberts A."/>
            <person name="Saif S."/>
            <person name="Shea T."/>
            <person name="Sisk P."/>
            <person name="Sykes S."/>
            <person name="Wortman J."/>
            <person name="Nusbaum C."/>
            <person name="Birren B."/>
        </authorList>
    </citation>
    <scope>NUCLEOTIDE SEQUENCE [LARGE SCALE GENOMIC DNA]</scope>
    <source>
        <strain evidence="7">CBS 100218</strain>
    </source>
</reference>
<keyword evidence="2" id="KW-0251">Elongation factor</keyword>
<evidence type="ECO:0000256" key="4">
    <source>
        <dbReference type="SAM" id="MobiDB-lite"/>
    </source>
</evidence>
<evidence type="ECO:0000256" key="2">
    <source>
        <dbReference type="ARBA" id="ARBA00022768"/>
    </source>
</evidence>
<sequence>MSATSSTASNDDEDTNPAPERPSMRKEIKDRLVELTKQQAPCHCLLGRLSSEFPNMTAEERQLVLDATSASHTAAAQRMEEILNETPETPEVAKAAYILEITPTSKVPIALPSGVLLGYYPQKRLRSVDPTAVLNSVRGIEIPGLEWRGSSWVKHRAYVYVLRIGLVIEDGKLELEGLQSVIEKLEQVRTTQVIDNRGHDALLRLR</sequence>
<feature type="domain" description="Translation elongation factor EF1B beta/delta subunit guanine nucleotide exchange" evidence="5">
    <location>
        <begin position="128"/>
        <end position="194"/>
    </location>
</feature>
<dbReference type="SUPFAM" id="SSF54984">
    <property type="entry name" value="eEF-1beta-like"/>
    <property type="match status" value="1"/>
</dbReference>
<keyword evidence="3" id="KW-0648">Protein biosynthesis</keyword>
<protein>
    <recommendedName>
        <fullName evidence="5">Translation elongation factor EF1B beta/delta subunit guanine nucleotide exchange domain-containing protein</fullName>
    </recommendedName>
</protein>
<dbReference type="RefSeq" id="XP_007780813.1">
    <property type="nucleotide sequence ID" value="XM_007782623.1"/>
</dbReference>
<proteinExistence type="inferred from homology"/>
<keyword evidence="7" id="KW-1185">Reference proteome</keyword>
<evidence type="ECO:0000313" key="6">
    <source>
        <dbReference type="EMBL" id="EON65496.1"/>
    </source>
</evidence>
<dbReference type="InterPro" id="IPR014717">
    <property type="entry name" value="Transl_elong_EF1B/ribsomal_bS6"/>
</dbReference>
<dbReference type="Pfam" id="PF00736">
    <property type="entry name" value="EF1_GNE"/>
    <property type="match status" value="1"/>
</dbReference>
<feature type="region of interest" description="Disordered" evidence="4">
    <location>
        <begin position="1"/>
        <end position="25"/>
    </location>
</feature>
<gene>
    <name evidence="6" type="ORF">W97_04734</name>
</gene>
<dbReference type="InterPro" id="IPR036219">
    <property type="entry name" value="eEF-1beta-like_sf"/>
</dbReference>
<dbReference type="GeneID" id="19902045"/>